<dbReference type="InterPro" id="IPR001509">
    <property type="entry name" value="Epimerase_deHydtase"/>
</dbReference>
<accession>A0A916ZSE3</accession>
<dbReference type="EMBL" id="BMJM01000004">
    <property type="protein sequence ID" value="GGE10269.1"/>
    <property type="molecule type" value="Genomic_DNA"/>
</dbReference>
<dbReference type="Proteomes" id="UP000635071">
    <property type="component" value="Unassembled WGS sequence"/>
</dbReference>
<evidence type="ECO:0000313" key="3">
    <source>
        <dbReference type="Proteomes" id="UP000635071"/>
    </source>
</evidence>
<dbReference type="SUPFAM" id="SSF51735">
    <property type="entry name" value="NAD(P)-binding Rossmann-fold domains"/>
    <property type="match status" value="1"/>
</dbReference>
<keyword evidence="3" id="KW-1185">Reference proteome</keyword>
<sequence length="287" mass="29142">MILAITGGSGFVGGRVLALAKAPVRALMRRPQEERAGAEWVIGDLADTAALARLCAGADTVIHIAGVVSAPDRSGFDAGNVAGTAAVLAAAGGKRFVHVSSLAAREPRLSMYGASKAAAETLVAASDGDWVIVRPPAVYGPGDREMVDIYRLAAKGLAVAPPGRISVMHVDDLARALLALTGGGPSRVTLEIDDGSGGLSHAEFARAVGAGIGRQPVIVPLPVAAVGLAARLGISAKLTRDRAAYIAHPDWTARGGNAALAGIWTPQVTLADGIAGTVADYRARGWI</sequence>
<proteinExistence type="predicted"/>
<reference evidence="2" key="1">
    <citation type="journal article" date="2014" name="Int. J. Syst. Evol. Microbiol.">
        <title>Complete genome sequence of Corynebacterium casei LMG S-19264T (=DSM 44701T), isolated from a smear-ripened cheese.</title>
        <authorList>
            <consortium name="US DOE Joint Genome Institute (JGI-PGF)"/>
            <person name="Walter F."/>
            <person name="Albersmeier A."/>
            <person name="Kalinowski J."/>
            <person name="Ruckert C."/>
        </authorList>
    </citation>
    <scope>NUCLEOTIDE SEQUENCE</scope>
    <source>
        <strain evidence="2">CGMCC 1.15519</strain>
    </source>
</reference>
<feature type="domain" description="NAD-dependent epimerase/dehydratase" evidence="1">
    <location>
        <begin position="5"/>
        <end position="180"/>
    </location>
</feature>
<evidence type="ECO:0000313" key="2">
    <source>
        <dbReference type="EMBL" id="GGE10269.1"/>
    </source>
</evidence>
<name>A0A916ZSE3_9SPHN</name>
<dbReference type="PANTHER" id="PTHR43245">
    <property type="entry name" value="BIFUNCTIONAL POLYMYXIN RESISTANCE PROTEIN ARNA"/>
    <property type="match status" value="1"/>
</dbReference>
<evidence type="ECO:0000259" key="1">
    <source>
        <dbReference type="Pfam" id="PF01370"/>
    </source>
</evidence>
<dbReference type="Pfam" id="PF01370">
    <property type="entry name" value="Epimerase"/>
    <property type="match status" value="1"/>
</dbReference>
<dbReference type="InterPro" id="IPR036291">
    <property type="entry name" value="NAD(P)-bd_dom_sf"/>
</dbReference>
<reference evidence="2" key="2">
    <citation type="submission" date="2020-09" db="EMBL/GenBank/DDBJ databases">
        <authorList>
            <person name="Sun Q."/>
            <person name="Zhou Y."/>
        </authorList>
    </citation>
    <scope>NUCLEOTIDE SEQUENCE</scope>
    <source>
        <strain evidence="2">CGMCC 1.15519</strain>
    </source>
</reference>
<dbReference type="AlphaFoldDB" id="A0A916ZSE3"/>
<dbReference type="Gene3D" id="3.40.50.720">
    <property type="entry name" value="NAD(P)-binding Rossmann-like Domain"/>
    <property type="match status" value="1"/>
</dbReference>
<comment type="caution">
    <text evidence="2">The sequence shown here is derived from an EMBL/GenBank/DDBJ whole genome shotgun (WGS) entry which is preliminary data.</text>
</comment>
<organism evidence="2 3">
    <name type="scientific">Sandarakinorhabdus glacialis</name>
    <dbReference type="NCBI Taxonomy" id="1614636"/>
    <lineage>
        <taxon>Bacteria</taxon>
        <taxon>Pseudomonadati</taxon>
        <taxon>Pseudomonadota</taxon>
        <taxon>Alphaproteobacteria</taxon>
        <taxon>Sphingomonadales</taxon>
        <taxon>Sphingosinicellaceae</taxon>
        <taxon>Sandarakinorhabdus</taxon>
    </lineage>
</organism>
<dbReference type="RefSeq" id="WP_188762381.1">
    <property type="nucleotide sequence ID" value="NZ_BMJM01000004.1"/>
</dbReference>
<dbReference type="PANTHER" id="PTHR43245:SF58">
    <property type="entry name" value="BLL5923 PROTEIN"/>
    <property type="match status" value="1"/>
</dbReference>
<protein>
    <submittedName>
        <fullName evidence="2">Epimerase</fullName>
    </submittedName>
</protein>
<dbReference type="InterPro" id="IPR050177">
    <property type="entry name" value="Lipid_A_modif_metabolic_enz"/>
</dbReference>
<gene>
    <name evidence="2" type="ORF">GCM10011529_15790</name>
</gene>